<dbReference type="EMBL" id="FNZI01000003">
    <property type="protein sequence ID" value="SEJ33894.1"/>
    <property type="molecule type" value="Genomic_DNA"/>
</dbReference>
<dbReference type="STRING" id="1043493.SAMN05421637_1472"/>
<keyword evidence="10" id="KW-1185">Reference proteome</keyword>
<sequence length="108" mass="11867">MFDINGGELLVLVLVAIVVIGPERMPEYAKQLRDLVVRGRDMFQSSKASLKAEVGDQVDWSQLDPRQYDPRRIVRDALNEPSSPAGAATARRVTQATPGEAPFDTEAT</sequence>
<keyword evidence="7" id="KW-0472">Membrane</keyword>
<evidence type="ECO:0000256" key="3">
    <source>
        <dbReference type="ARBA" id="ARBA00022692"/>
    </source>
</evidence>
<gene>
    <name evidence="9" type="ORF">SAMN05421637_1472</name>
</gene>
<dbReference type="InterPro" id="IPR003369">
    <property type="entry name" value="TatA/B/E"/>
</dbReference>
<dbReference type="RefSeq" id="WP_042215065.1">
    <property type="nucleotide sequence ID" value="NZ_BBLU01000008.1"/>
</dbReference>
<evidence type="ECO:0000256" key="5">
    <source>
        <dbReference type="ARBA" id="ARBA00022989"/>
    </source>
</evidence>
<dbReference type="Pfam" id="PF02416">
    <property type="entry name" value="TatA_B_E"/>
    <property type="match status" value="1"/>
</dbReference>
<dbReference type="Proteomes" id="UP000183315">
    <property type="component" value="Unassembled WGS sequence"/>
</dbReference>
<evidence type="ECO:0000256" key="6">
    <source>
        <dbReference type="ARBA" id="ARBA00023010"/>
    </source>
</evidence>
<keyword evidence="6" id="KW-0811">Translocation</keyword>
<keyword evidence="3" id="KW-0812">Transmembrane</keyword>
<dbReference type="AlphaFoldDB" id="A0A1H6Y1X5"/>
<evidence type="ECO:0000313" key="9">
    <source>
        <dbReference type="EMBL" id="SEJ33894.1"/>
    </source>
</evidence>
<evidence type="ECO:0000313" key="10">
    <source>
        <dbReference type="Proteomes" id="UP000183315"/>
    </source>
</evidence>
<dbReference type="OrthoDB" id="3267321at2"/>
<dbReference type="eggNOG" id="COG1826">
    <property type="taxonomic scope" value="Bacteria"/>
</dbReference>
<dbReference type="PRINTS" id="PR01506">
    <property type="entry name" value="TATBPROTEIN"/>
</dbReference>
<name>A0A1H6Y1X5_9MICO</name>
<dbReference type="GO" id="GO:0016020">
    <property type="term" value="C:membrane"/>
    <property type="evidence" value="ECO:0007669"/>
    <property type="project" value="UniProtKB-ARBA"/>
</dbReference>
<dbReference type="Gene3D" id="1.20.5.3310">
    <property type="match status" value="1"/>
</dbReference>
<evidence type="ECO:0000256" key="7">
    <source>
        <dbReference type="ARBA" id="ARBA00023136"/>
    </source>
</evidence>
<organism evidence="9 10">
    <name type="scientific">Demequina mangrovi</name>
    <dbReference type="NCBI Taxonomy" id="1043493"/>
    <lineage>
        <taxon>Bacteria</taxon>
        <taxon>Bacillati</taxon>
        <taxon>Actinomycetota</taxon>
        <taxon>Actinomycetes</taxon>
        <taxon>Micrococcales</taxon>
        <taxon>Demequinaceae</taxon>
        <taxon>Demequina</taxon>
    </lineage>
</organism>
<proteinExistence type="predicted"/>
<keyword evidence="5" id="KW-1133">Transmembrane helix</keyword>
<evidence type="ECO:0000256" key="4">
    <source>
        <dbReference type="ARBA" id="ARBA00022927"/>
    </source>
</evidence>
<keyword evidence="4" id="KW-0653">Protein transport</keyword>
<feature type="region of interest" description="Disordered" evidence="8">
    <location>
        <begin position="77"/>
        <end position="108"/>
    </location>
</feature>
<dbReference type="GO" id="GO:0015031">
    <property type="term" value="P:protein transport"/>
    <property type="evidence" value="ECO:0007669"/>
    <property type="project" value="UniProtKB-KW"/>
</dbReference>
<evidence type="ECO:0000256" key="2">
    <source>
        <dbReference type="ARBA" id="ARBA00022448"/>
    </source>
</evidence>
<evidence type="ECO:0000256" key="1">
    <source>
        <dbReference type="ARBA" id="ARBA00004167"/>
    </source>
</evidence>
<accession>A0A1H6Y1X5</accession>
<keyword evidence="2" id="KW-0813">Transport</keyword>
<reference evidence="10" key="1">
    <citation type="submission" date="2016-10" db="EMBL/GenBank/DDBJ databases">
        <authorList>
            <person name="Varghese N."/>
        </authorList>
    </citation>
    <scope>NUCLEOTIDE SEQUENCE [LARGE SCALE GENOMIC DNA]</scope>
    <source>
        <strain evidence="10">DSM 24868</strain>
    </source>
</reference>
<comment type="subcellular location">
    <subcellularLocation>
        <location evidence="1">Membrane</location>
        <topology evidence="1">Single-pass membrane protein</topology>
    </subcellularLocation>
</comment>
<protein>
    <submittedName>
        <fullName evidence="9">Sec-independent protein translocase protein TatB</fullName>
    </submittedName>
</protein>
<evidence type="ECO:0000256" key="8">
    <source>
        <dbReference type="SAM" id="MobiDB-lite"/>
    </source>
</evidence>